<dbReference type="InterPro" id="IPR004360">
    <property type="entry name" value="Glyas_Fos-R_dOase_dom"/>
</dbReference>
<dbReference type="PROSITE" id="PS51819">
    <property type="entry name" value="VOC"/>
    <property type="match status" value="1"/>
</dbReference>
<feature type="domain" description="VOC" evidence="1">
    <location>
        <begin position="1"/>
        <end position="119"/>
    </location>
</feature>
<comment type="caution">
    <text evidence="2">The sequence shown here is derived from an EMBL/GenBank/DDBJ whole genome shotgun (WGS) entry which is preliminary data.</text>
</comment>
<accession>A0ABV7CTP5</accession>
<organism evidence="2 3">
    <name type="scientific">Virgibacillus xinjiangensis</name>
    <dbReference type="NCBI Taxonomy" id="393090"/>
    <lineage>
        <taxon>Bacteria</taxon>
        <taxon>Bacillati</taxon>
        <taxon>Bacillota</taxon>
        <taxon>Bacilli</taxon>
        <taxon>Bacillales</taxon>
        <taxon>Bacillaceae</taxon>
        <taxon>Virgibacillus</taxon>
    </lineage>
</organism>
<protein>
    <submittedName>
        <fullName evidence="2">VOC family protein</fullName>
    </submittedName>
</protein>
<reference evidence="3" key="1">
    <citation type="journal article" date="2019" name="Int. J. Syst. Evol. Microbiol.">
        <title>The Global Catalogue of Microorganisms (GCM) 10K type strain sequencing project: providing services to taxonomists for standard genome sequencing and annotation.</title>
        <authorList>
            <consortium name="The Broad Institute Genomics Platform"/>
            <consortium name="The Broad Institute Genome Sequencing Center for Infectious Disease"/>
            <person name="Wu L."/>
            <person name="Ma J."/>
        </authorList>
    </citation>
    <scope>NUCLEOTIDE SEQUENCE [LARGE SCALE GENOMIC DNA]</scope>
    <source>
        <strain evidence="3">KCTC 13128</strain>
    </source>
</reference>
<evidence type="ECO:0000259" key="1">
    <source>
        <dbReference type="PROSITE" id="PS51819"/>
    </source>
</evidence>
<dbReference type="InterPro" id="IPR037523">
    <property type="entry name" value="VOC_core"/>
</dbReference>
<evidence type="ECO:0000313" key="2">
    <source>
        <dbReference type="EMBL" id="MFC3039706.1"/>
    </source>
</evidence>
<proteinExistence type="predicted"/>
<gene>
    <name evidence="2" type="ORF">ACFOGI_05535</name>
</gene>
<name>A0ABV7CTP5_9BACI</name>
<dbReference type="Gene3D" id="3.10.180.10">
    <property type="entry name" value="2,3-Dihydroxybiphenyl 1,2-Dioxygenase, domain 1"/>
    <property type="match status" value="1"/>
</dbReference>
<dbReference type="EMBL" id="JBHRSA010000021">
    <property type="protein sequence ID" value="MFC3039706.1"/>
    <property type="molecule type" value="Genomic_DNA"/>
</dbReference>
<evidence type="ECO:0000313" key="3">
    <source>
        <dbReference type="Proteomes" id="UP001595279"/>
    </source>
</evidence>
<dbReference type="SUPFAM" id="SSF54593">
    <property type="entry name" value="Glyoxalase/Bleomycin resistance protein/Dihydroxybiphenyl dioxygenase"/>
    <property type="match status" value="1"/>
</dbReference>
<dbReference type="InterPro" id="IPR029068">
    <property type="entry name" value="Glyas_Bleomycin-R_OHBP_Dase"/>
</dbReference>
<sequence length="120" mass="14055">MNLRLELFVSNVEEVKQFYISIFDFEIVKETNDYLSLEKDSVTLGIGNINKLESTHPLKGDTRGKGIEIVLEVEDIYKTYNDIRSKEYPINTPLQNRDWGLTDFRLKDPEGYYIRVTSKE</sequence>
<dbReference type="RefSeq" id="WP_390269669.1">
    <property type="nucleotide sequence ID" value="NZ_JBHRSA010000021.1"/>
</dbReference>
<dbReference type="Pfam" id="PF00903">
    <property type="entry name" value="Glyoxalase"/>
    <property type="match status" value="1"/>
</dbReference>
<keyword evidence="3" id="KW-1185">Reference proteome</keyword>
<dbReference type="Proteomes" id="UP001595279">
    <property type="component" value="Unassembled WGS sequence"/>
</dbReference>